<evidence type="ECO:0000313" key="2">
    <source>
        <dbReference type="EMBL" id="MFC3175178.1"/>
    </source>
</evidence>
<sequence>MAKKVLIGLAVVGLMAGGLASGAIRSGVLTTPPDCSDPANATKPACATNYTNSSRG</sequence>
<proteinExistence type="predicted"/>
<name>A0ABV7IWT1_9SPHN</name>
<gene>
    <name evidence="2" type="ORF">ACFOD9_13035</name>
</gene>
<comment type="caution">
    <text evidence="2">The sequence shown here is derived from an EMBL/GenBank/DDBJ whole genome shotgun (WGS) entry which is preliminary data.</text>
</comment>
<evidence type="ECO:0008006" key="4">
    <source>
        <dbReference type="Google" id="ProtNLM"/>
    </source>
</evidence>
<reference evidence="3" key="1">
    <citation type="journal article" date="2019" name="Int. J. Syst. Evol. Microbiol.">
        <title>The Global Catalogue of Microorganisms (GCM) 10K type strain sequencing project: providing services to taxonomists for standard genome sequencing and annotation.</title>
        <authorList>
            <consortium name="The Broad Institute Genomics Platform"/>
            <consortium name="The Broad Institute Genome Sequencing Center for Infectious Disease"/>
            <person name="Wu L."/>
            <person name="Ma J."/>
        </authorList>
    </citation>
    <scope>NUCLEOTIDE SEQUENCE [LARGE SCALE GENOMIC DNA]</scope>
    <source>
        <strain evidence="3">KCTC 42984</strain>
    </source>
</reference>
<accession>A0ABV7IWT1</accession>
<feature type="region of interest" description="Disordered" evidence="1">
    <location>
        <begin position="34"/>
        <end position="56"/>
    </location>
</feature>
<keyword evidence="3" id="KW-1185">Reference proteome</keyword>
<evidence type="ECO:0000256" key="1">
    <source>
        <dbReference type="SAM" id="MobiDB-lite"/>
    </source>
</evidence>
<evidence type="ECO:0000313" key="3">
    <source>
        <dbReference type="Proteomes" id="UP001595604"/>
    </source>
</evidence>
<dbReference type="EMBL" id="JBHRTQ010000010">
    <property type="protein sequence ID" value="MFC3175178.1"/>
    <property type="molecule type" value="Genomic_DNA"/>
</dbReference>
<protein>
    <recommendedName>
        <fullName evidence="4">DUF680 domain-containing protein</fullName>
    </recommendedName>
</protein>
<dbReference type="RefSeq" id="WP_379510547.1">
    <property type="nucleotide sequence ID" value="NZ_JBHRTQ010000010.1"/>
</dbReference>
<organism evidence="2 3">
    <name type="scientific">Novosphingobium bradum</name>
    <dbReference type="NCBI Taxonomy" id="1737444"/>
    <lineage>
        <taxon>Bacteria</taxon>
        <taxon>Pseudomonadati</taxon>
        <taxon>Pseudomonadota</taxon>
        <taxon>Alphaproteobacteria</taxon>
        <taxon>Sphingomonadales</taxon>
        <taxon>Sphingomonadaceae</taxon>
        <taxon>Novosphingobium</taxon>
    </lineage>
</organism>
<dbReference type="Proteomes" id="UP001595604">
    <property type="component" value="Unassembled WGS sequence"/>
</dbReference>